<keyword evidence="2" id="KW-1185">Reference proteome</keyword>
<organism evidence="1 2">
    <name type="scientific">Molorchus minor</name>
    <dbReference type="NCBI Taxonomy" id="1323400"/>
    <lineage>
        <taxon>Eukaryota</taxon>
        <taxon>Metazoa</taxon>
        <taxon>Ecdysozoa</taxon>
        <taxon>Arthropoda</taxon>
        <taxon>Hexapoda</taxon>
        <taxon>Insecta</taxon>
        <taxon>Pterygota</taxon>
        <taxon>Neoptera</taxon>
        <taxon>Endopterygota</taxon>
        <taxon>Coleoptera</taxon>
        <taxon>Polyphaga</taxon>
        <taxon>Cucujiformia</taxon>
        <taxon>Chrysomeloidea</taxon>
        <taxon>Cerambycidae</taxon>
        <taxon>Lamiinae</taxon>
        <taxon>Monochamini</taxon>
        <taxon>Molorchus</taxon>
    </lineage>
</organism>
<protein>
    <submittedName>
        <fullName evidence="1">Uncharacterized protein</fullName>
    </submittedName>
</protein>
<sequence>MAVIQQGDVYDTSSSAAEVGRVASEHKSLEEGLFDRAGKEYKLPANSVLFNKHIMTAVIHEGDVCDTSRRKRYFLFGKLKSNDLQSISENQIPNRNIYTNV</sequence>
<name>A0ABQ9J7P4_9CUCU</name>
<comment type="caution">
    <text evidence="1">The sequence shown here is derived from an EMBL/GenBank/DDBJ whole genome shotgun (WGS) entry which is preliminary data.</text>
</comment>
<gene>
    <name evidence="1" type="ORF">NQ317_005692</name>
</gene>
<accession>A0ABQ9J7P4</accession>
<evidence type="ECO:0000313" key="1">
    <source>
        <dbReference type="EMBL" id="KAJ8973947.1"/>
    </source>
</evidence>
<proteinExistence type="predicted"/>
<dbReference type="EMBL" id="JAPWTJ010001078">
    <property type="protein sequence ID" value="KAJ8973947.1"/>
    <property type="molecule type" value="Genomic_DNA"/>
</dbReference>
<evidence type="ECO:0000313" key="2">
    <source>
        <dbReference type="Proteomes" id="UP001162164"/>
    </source>
</evidence>
<reference evidence="1" key="1">
    <citation type="journal article" date="2023" name="Insect Mol. Biol.">
        <title>Genome sequencing provides insights into the evolution of gene families encoding plant cell wall-degrading enzymes in longhorned beetles.</title>
        <authorList>
            <person name="Shin N.R."/>
            <person name="Okamura Y."/>
            <person name="Kirsch R."/>
            <person name="Pauchet Y."/>
        </authorList>
    </citation>
    <scope>NUCLEOTIDE SEQUENCE</scope>
    <source>
        <strain evidence="1">MMC_N1</strain>
    </source>
</reference>
<dbReference type="Proteomes" id="UP001162164">
    <property type="component" value="Unassembled WGS sequence"/>
</dbReference>